<organism evidence="1 2">
    <name type="scientific">Bacillus phage pW4</name>
    <dbReference type="NCBI Taxonomy" id="2500560"/>
    <lineage>
        <taxon>Viruses</taxon>
        <taxon>Duplodnaviria</taxon>
        <taxon>Heunggongvirae</taxon>
        <taxon>Uroviricota</taxon>
        <taxon>Caudoviricetes</taxon>
        <taxon>Sejongvirinae</taxon>
        <taxon>Yihwangvirus</taxon>
        <taxon>Yihwangvirus pW4</taxon>
    </lineage>
</organism>
<reference evidence="1 2" key="1">
    <citation type="submission" date="2018-12" db="EMBL/GenBank/DDBJ databases">
        <title>Characterization of novel siphovirus infecting Emetic Bacillus cereus.</title>
        <authorList>
            <person name="Hu X."/>
            <person name="Wan X."/>
            <person name="Geng P."/>
            <person name="Yuan Z."/>
        </authorList>
    </citation>
    <scope>NUCLEOTIDE SEQUENCE [LARGE SCALE GENOMIC DNA]</scope>
</reference>
<keyword evidence="2" id="KW-1185">Reference proteome</keyword>
<evidence type="ECO:0000313" key="1">
    <source>
        <dbReference type="EMBL" id="AZU99027.1"/>
    </source>
</evidence>
<sequence length="56" mass="6562">MFVIAKVVDGKIVDVYKNKTYKKDYNALDSLAAFHRHGMMMDYKVYHLTGYVMVNK</sequence>
<protein>
    <submittedName>
        <fullName evidence="1">Uncharacterized protein</fullName>
    </submittedName>
</protein>
<accession>A0A3T0II05</accession>
<gene>
    <name evidence="1" type="ORF">pW4_4</name>
</gene>
<proteinExistence type="predicted"/>
<dbReference type="EMBL" id="MK288022">
    <property type="protein sequence ID" value="AZU99027.1"/>
    <property type="molecule type" value="Genomic_DNA"/>
</dbReference>
<name>A0A3T0II05_9CAUD</name>
<dbReference type="Proteomes" id="UP000288674">
    <property type="component" value="Segment"/>
</dbReference>
<evidence type="ECO:0000313" key="2">
    <source>
        <dbReference type="Proteomes" id="UP000288674"/>
    </source>
</evidence>